<dbReference type="Pfam" id="PF00590">
    <property type="entry name" value="TP_methylase"/>
    <property type="match status" value="1"/>
</dbReference>
<dbReference type="AlphaFoldDB" id="A0A1I7MVX4"/>
<dbReference type="SUPFAM" id="SSF53790">
    <property type="entry name" value="Tetrapyrrole methylase"/>
    <property type="match status" value="1"/>
</dbReference>
<dbReference type="PROSITE" id="PS00839">
    <property type="entry name" value="SUMT_1"/>
    <property type="match status" value="1"/>
</dbReference>
<dbReference type="PANTHER" id="PTHR43467:SF2">
    <property type="entry name" value="COBALT-PRECORRIN-2 C(20)-METHYLTRANSFERASE"/>
    <property type="match status" value="1"/>
</dbReference>
<dbReference type="RefSeq" id="WP_092863793.1">
    <property type="nucleotide sequence ID" value="NZ_FPCH01000001.1"/>
</dbReference>
<reference evidence="11" key="1">
    <citation type="submission" date="2016-10" db="EMBL/GenBank/DDBJ databases">
        <authorList>
            <person name="Varghese N."/>
            <person name="Submissions S."/>
        </authorList>
    </citation>
    <scope>NUCLEOTIDE SEQUENCE [LARGE SCALE GENOMIC DNA]</scope>
    <source>
        <strain evidence="11">DSM 1565</strain>
    </source>
</reference>
<keyword evidence="3" id="KW-0169">Cobalamin biosynthesis</keyword>
<evidence type="ECO:0000259" key="9">
    <source>
        <dbReference type="Pfam" id="PF00590"/>
    </source>
</evidence>
<evidence type="ECO:0000256" key="5">
    <source>
        <dbReference type="ARBA" id="ARBA00022679"/>
    </source>
</evidence>
<dbReference type="CDD" id="cd11645">
    <property type="entry name" value="Precorrin_2_C20_MT"/>
    <property type="match status" value="1"/>
</dbReference>
<keyword evidence="6" id="KW-0949">S-adenosyl-L-methionine</keyword>
<dbReference type="InterPro" id="IPR000878">
    <property type="entry name" value="4pyrrol_Mease"/>
</dbReference>
<dbReference type="InterPro" id="IPR014777">
    <property type="entry name" value="4pyrrole_Mease_sub1"/>
</dbReference>
<dbReference type="Proteomes" id="UP000199423">
    <property type="component" value="Unassembled WGS sequence"/>
</dbReference>
<dbReference type="STRING" id="51670.SAMN04488557_0517"/>
<gene>
    <name evidence="10" type="ORF">SAMN04488557_0517</name>
</gene>
<evidence type="ECO:0000256" key="2">
    <source>
        <dbReference type="ARBA" id="ARBA00005879"/>
    </source>
</evidence>
<evidence type="ECO:0000256" key="4">
    <source>
        <dbReference type="ARBA" id="ARBA00022603"/>
    </source>
</evidence>
<dbReference type="Gene3D" id="3.40.1010.10">
    <property type="entry name" value="Cobalt-precorrin-4 Transmethylase, Domain 1"/>
    <property type="match status" value="1"/>
</dbReference>
<dbReference type="PANTHER" id="PTHR43467">
    <property type="entry name" value="COBALT-PRECORRIN-2 C(20)-METHYLTRANSFERASE"/>
    <property type="match status" value="1"/>
</dbReference>
<dbReference type="GO" id="GO:0030788">
    <property type="term" value="F:precorrin-2 C20-methyltransferase activity"/>
    <property type="evidence" value="ECO:0007669"/>
    <property type="project" value="InterPro"/>
</dbReference>
<keyword evidence="5 8" id="KW-0808">Transferase</keyword>
<evidence type="ECO:0000256" key="7">
    <source>
        <dbReference type="PIRNR" id="PIRNR036427"/>
    </source>
</evidence>
<accession>A0A1I7MVX4</accession>
<dbReference type="InterPro" id="IPR014776">
    <property type="entry name" value="4pyrrole_Mease_sub2"/>
</dbReference>
<comment type="pathway">
    <text evidence="1">Cofactor biosynthesis; adenosylcobalamin biosynthesis.</text>
</comment>
<dbReference type="GO" id="GO:0009236">
    <property type="term" value="P:cobalamin biosynthetic process"/>
    <property type="evidence" value="ECO:0007669"/>
    <property type="project" value="UniProtKB-UniRule"/>
</dbReference>
<name>A0A1I7MVX4_9HYPH</name>
<feature type="domain" description="Tetrapyrrole methylase" evidence="9">
    <location>
        <begin position="8"/>
        <end position="222"/>
    </location>
</feature>
<dbReference type="InterPro" id="IPR035996">
    <property type="entry name" value="4pyrrol_Methylase_sf"/>
</dbReference>
<sequence length="247" mass="26440">MSEVLSGTLFGVGLGPGDPELMTLKAVRVLSAAPVVAHFRKSGRAGHARTIASAHIRETATEAAFDYPVTTEIDFRDEGYISAIREFYTACAETIAGHLAEGRDVALLCEGDPFFYGSFLHMYDRIKAAHPVTVIPGITGMSGCWTAARAPITYGDDILTVLPGTLDRAVLAKHLEGADAAVIMKVGHNLQKIKEALKDAGRFNDAIYVERGTMPGERIVPLADLGECAVPYFSIVLLPGGRGRRIA</sequence>
<evidence type="ECO:0000313" key="10">
    <source>
        <dbReference type="EMBL" id="SFV26560.1"/>
    </source>
</evidence>
<dbReference type="NCBIfam" id="TIGR01467">
    <property type="entry name" value="cobI_cbiL"/>
    <property type="match status" value="1"/>
</dbReference>
<evidence type="ECO:0000256" key="1">
    <source>
        <dbReference type="ARBA" id="ARBA00004953"/>
    </source>
</evidence>
<protein>
    <submittedName>
        <fullName evidence="10">Precorrin-2/cobalt-factor-2 C20-methyltransferase</fullName>
    </submittedName>
</protein>
<dbReference type="InterPro" id="IPR006364">
    <property type="entry name" value="CobI/CbiL/CobIJ_dom"/>
</dbReference>
<dbReference type="InterPro" id="IPR012382">
    <property type="entry name" value="CobI/CbiL"/>
</dbReference>
<evidence type="ECO:0000256" key="3">
    <source>
        <dbReference type="ARBA" id="ARBA00022573"/>
    </source>
</evidence>
<dbReference type="Gene3D" id="3.30.950.10">
    <property type="entry name" value="Methyltransferase, Cobalt-precorrin-4 Transmethylase, Domain 2"/>
    <property type="match status" value="1"/>
</dbReference>
<comment type="similarity">
    <text evidence="2 7 8">Belongs to the precorrin methyltransferase family.</text>
</comment>
<dbReference type="PIRSF" id="PIRSF036427">
    <property type="entry name" value="Precrrn-2_mtase"/>
    <property type="match status" value="1"/>
</dbReference>
<proteinExistence type="inferred from homology"/>
<dbReference type="EMBL" id="FPCH01000001">
    <property type="protein sequence ID" value="SFV26560.1"/>
    <property type="molecule type" value="Genomic_DNA"/>
</dbReference>
<keyword evidence="4 8" id="KW-0489">Methyltransferase</keyword>
<dbReference type="GO" id="GO:0032259">
    <property type="term" value="P:methylation"/>
    <property type="evidence" value="ECO:0007669"/>
    <property type="project" value="UniProtKB-KW"/>
</dbReference>
<dbReference type="InterPro" id="IPR003043">
    <property type="entry name" value="Uropor_MeTrfase_CS"/>
</dbReference>
<dbReference type="UniPathway" id="UPA00148"/>
<dbReference type="OrthoDB" id="9804789at2"/>
<keyword evidence="11" id="KW-1185">Reference proteome</keyword>
<evidence type="ECO:0000256" key="6">
    <source>
        <dbReference type="ARBA" id="ARBA00022691"/>
    </source>
</evidence>
<evidence type="ECO:0000313" key="11">
    <source>
        <dbReference type="Proteomes" id="UP000199423"/>
    </source>
</evidence>
<dbReference type="NCBIfam" id="NF004647">
    <property type="entry name" value="PRK05990.1"/>
    <property type="match status" value="1"/>
</dbReference>
<dbReference type="PROSITE" id="PS00840">
    <property type="entry name" value="SUMT_2"/>
    <property type="match status" value="1"/>
</dbReference>
<organism evidence="10 11">
    <name type="scientific">Hyphomicrobium facile</name>
    <dbReference type="NCBI Taxonomy" id="51670"/>
    <lineage>
        <taxon>Bacteria</taxon>
        <taxon>Pseudomonadati</taxon>
        <taxon>Pseudomonadota</taxon>
        <taxon>Alphaproteobacteria</taxon>
        <taxon>Hyphomicrobiales</taxon>
        <taxon>Hyphomicrobiaceae</taxon>
        <taxon>Hyphomicrobium</taxon>
    </lineage>
</organism>
<evidence type="ECO:0000256" key="8">
    <source>
        <dbReference type="RuleBase" id="RU003960"/>
    </source>
</evidence>